<gene>
    <name evidence="2" type="ORF">B0J13DRAFT_552798</name>
</gene>
<accession>A0A9P9J6Z8</accession>
<feature type="transmembrane region" description="Helical" evidence="1">
    <location>
        <begin position="45"/>
        <end position="64"/>
    </location>
</feature>
<dbReference type="EMBL" id="JAGMUU010000008">
    <property type="protein sequence ID" value="KAH7146850.1"/>
    <property type="molecule type" value="Genomic_DNA"/>
</dbReference>
<feature type="transmembrane region" description="Helical" evidence="1">
    <location>
        <begin position="20"/>
        <end position="39"/>
    </location>
</feature>
<keyword evidence="1" id="KW-0812">Transmembrane</keyword>
<keyword evidence="1" id="KW-0472">Membrane</keyword>
<comment type="caution">
    <text evidence="2">The sequence shown here is derived from an EMBL/GenBank/DDBJ whole genome shotgun (WGS) entry which is preliminary data.</text>
</comment>
<keyword evidence="3" id="KW-1185">Reference proteome</keyword>
<dbReference type="AlphaFoldDB" id="A0A9P9J6Z8"/>
<evidence type="ECO:0000256" key="1">
    <source>
        <dbReference type="SAM" id="Phobius"/>
    </source>
</evidence>
<proteinExistence type="predicted"/>
<sequence>MRSSMRDLFLSSRIAIYSVAVYKMAPCILGVPSYGSFVAFSSPSFAITTLILGILFHSSVNVAFNCV</sequence>
<reference evidence="2" key="1">
    <citation type="journal article" date="2021" name="Nat. Commun.">
        <title>Genetic determinants of endophytism in the Arabidopsis root mycobiome.</title>
        <authorList>
            <person name="Mesny F."/>
            <person name="Miyauchi S."/>
            <person name="Thiergart T."/>
            <person name="Pickel B."/>
            <person name="Atanasova L."/>
            <person name="Karlsson M."/>
            <person name="Huettel B."/>
            <person name="Barry K.W."/>
            <person name="Haridas S."/>
            <person name="Chen C."/>
            <person name="Bauer D."/>
            <person name="Andreopoulos W."/>
            <person name="Pangilinan J."/>
            <person name="LaButti K."/>
            <person name="Riley R."/>
            <person name="Lipzen A."/>
            <person name="Clum A."/>
            <person name="Drula E."/>
            <person name="Henrissat B."/>
            <person name="Kohler A."/>
            <person name="Grigoriev I.V."/>
            <person name="Martin F.M."/>
            <person name="Hacquard S."/>
        </authorList>
    </citation>
    <scope>NUCLEOTIDE SEQUENCE</scope>
    <source>
        <strain evidence="2">MPI-CAGE-AT-0021</strain>
    </source>
</reference>
<evidence type="ECO:0000313" key="2">
    <source>
        <dbReference type="EMBL" id="KAH7146850.1"/>
    </source>
</evidence>
<name>A0A9P9J6Z8_9HYPO</name>
<dbReference type="OrthoDB" id="10540111at2759"/>
<feature type="non-terminal residue" evidence="2">
    <location>
        <position position="1"/>
    </location>
</feature>
<dbReference type="Proteomes" id="UP000717696">
    <property type="component" value="Unassembled WGS sequence"/>
</dbReference>
<organism evidence="2 3">
    <name type="scientific">Dactylonectria estremocensis</name>
    <dbReference type="NCBI Taxonomy" id="1079267"/>
    <lineage>
        <taxon>Eukaryota</taxon>
        <taxon>Fungi</taxon>
        <taxon>Dikarya</taxon>
        <taxon>Ascomycota</taxon>
        <taxon>Pezizomycotina</taxon>
        <taxon>Sordariomycetes</taxon>
        <taxon>Hypocreomycetidae</taxon>
        <taxon>Hypocreales</taxon>
        <taxon>Nectriaceae</taxon>
        <taxon>Dactylonectria</taxon>
    </lineage>
</organism>
<keyword evidence="1" id="KW-1133">Transmembrane helix</keyword>
<evidence type="ECO:0000313" key="3">
    <source>
        <dbReference type="Proteomes" id="UP000717696"/>
    </source>
</evidence>
<protein>
    <submittedName>
        <fullName evidence="2">Uncharacterized protein</fullName>
    </submittedName>
</protein>